<dbReference type="OrthoDB" id="27447at2157"/>
<proteinExistence type="predicted"/>
<evidence type="ECO:0000256" key="2">
    <source>
        <dbReference type="ARBA" id="ARBA00023163"/>
    </source>
</evidence>
<organism evidence="5 6">
    <name type="scientific">Haloferax profundi</name>
    <dbReference type="NCBI Taxonomy" id="1544718"/>
    <lineage>
        <taxon>Archaea</taxon>
        <taxon>Methanobacteriati</taxon>
        <taxon>Methanobacteriota</taxon>
        <taxon>Stenosarchaea group</taxon>
        <taxon>Halobacteria</taxon>
        <taxon>Halobacteriales</taxon>
        <taxon>Haloferacaceae</taxon>
        <taxon>Haloferax</taxon>
    </lineage>
</organism>
<evidence type="ECO:0000313" key="5">
    <source>
        <dbReference type="EMBL" id="KTG18799.1"/>
    </source>
</evidence>
<dbReference type="RefSeq" id="WP_058573116.1">
    <property type="nucleotide sequence ID" value="NZ_LOPV01000451.1"/>
</dbReference>
<sequence length="223" mass="24283">MKSLRLRLHPDDEQMHPMHAFVVEHEAFEQTRLLHWNPAVSEVNTIIFEVVGTDVEAYRDALDASPSVLSYEVVPTGGETFYLSVQDRLDVTAAEQTTAFTQDGLVVVPPVVFDGDGSIQVTVVGTTTALQSAVDETPDGIDVEVLQVRQYAGETELSAPTLSRRQREAVDEAVACGYYREPREGTVSEVADRLGCSAGTAAEHLRKAEMKVMSAVADECGVE</sequence>
<accession>A0A0W1RZ02</accession>
<dbReference type="Proteomes" id="UP000053157">
    <property type="component" value="Unassembled WGS sequence"/>
</dbReference>
<feature type="domain" description="HVO-0513-like N-terminal" evidence="4">
    <location>
        <begin position="16"/>
        <end position="151"/>
    </location>
</feature>
<name>A0A0W1RZ02_9EURY</name>
<feature type="domain" description="HTH bat-type" evidence="3">
    <location>
        <begin position="162"/>
        <end position="213"/>
    </location>
</feature>
<evidence type="ECO:0000259" key="3">
    <source>
        <dbReference type="Pfam" id="PF04967"/>
    </source>
</evidence>
<keyword evidence="6" id="KW-1185">Reference proteome</keyword>
<comment type="caution">
    <text evidence="5">The sequence shown here is derived from an EMBL/GenBank/DDBJ whole genome shotgun (WGS) entry which is preliminary data.</text>
</comment>
<dbReference type="InterPro" id="IPR056493">
    <property type="entry name" value="HVO_0513_N"/>
</dbReference>
<keyword evidence="2" id="KW-0804">Transcription</keyword>
<evidence type="ECO:0000313" key="6">
    <source>
        <dbReference type="Proteomes" id="UP000053157"/>
    </source>
</evidence>
<dbReference type="Pfam" id="PF24278">
    <property type="entry name" value="HVO_0513_N"/>
    <property type="match status" value="1"/>
</dbReference>
<protein>
    <submittedName>
        <fullName evidence="5">Transcriptional regulator</fullName>
    </submittedName>
</protein>
<dbReference type="PANTHER" id="PTHR34236">
    <property type="entry name" value="DIMETHYL SULFOXIDE REDUCTASE TRANSCRIPTIONAL ACTIVATOR"/>
    <property type="match status" value="1"/>
</dbReference>
<evidence type="ECO:0000259" key="4">
    <source>
        <dbReference type="Pfam" id="PF24278"/>
    </source>
</evidence>
<dbReference type="AlphaFoldDB" id="A0A0W1RZ02"/>
<evidence type="ECO:0000256" key="1">
    <source>
        <dbReference type="ARBA" id="ARBA00023015"/>
    </source>
</evidence>
<dbReference type="EMBL" id="LOPV01000451">
    <property type="protein sequence ID" value="KTG18799.1"/>
    <property type="molecule type" value="Genomic_DNA"/>
</dbReference>
<reference evidence="5 6" key="1">
    <citation type="submission" date="2015-12" db="EMBL/GenBank/DDBJ databases">
        <title>Haloferax profundi sp. nov. isolated from the Discovery deep brine-seawater interface in the Red Sea.</title>
        <authorList>
            <person name="Zhang G."/>
            <person name="Stingl U."/>
            <person name="Rashid M."/>
        </authorList>
    </citation>
    <scope>NUCLEOTIDE SEQUENCE [LARGE SCALE GENOMIC DNA]</scope>
    <source>
        <strain evidence="5 6">SB29</strain>
    </source>
</reference>
<gene>
    <name evidence="5" type="ORF">AUR66_02440</name>
</gene>
<keyword evidence="1" id="KW-0805">Transcription regulation</keyword>
<dbReference type="InterPro" id="IPR007050">
    <property type="entry name" value="HTH_bacterioopsin"/>
</dbReference>
<dbReference type="PANTHER" id="PTHR34236:SF1">
    <property type="entry name" value="DIMETHYL SULFOXIDE REDUCTASE TRANSCRIPTIONAL ACTIVATOR"/>
    <property type="match status" value="1"/>
</dbReference>
<dbReference type="Pfam" id="PF04967">
    <property type="entry name" value="HTH_10"/>
    <property type="match status" value="1"/>
</dbReference>